<evidence type="ECO:0000313" key="2">
    <source>
        <dbReference type="EMBL" id="CAG4888383.1"/>
    </source>
</evidence>
<dbReference type="InterPro" id="IPR011042">
    <property type="entry name" value="6-blade_b-propeller_TolB-like"/>
</dbReference>
<reference evidence="2 3" key="1">
    <citation type="submission" date="2021-04" db="EMBL/GenBank/DDBJ databases">
        <authorList>
            <person name="Vanwijnsberghe S."/>
        </authorList>
    </citation>
    <scope>NUCLEOTIDE SEQUENCE [LARGE SCALE GENOMIC DNA]</scope>
    <source>
        <strain evidence="2 3">LMG 32171</strain>
    </source>
</reference>
<dbReference type="Gene3D" id="2.120.10.30">
    <property type="entry name" value="TolB, C-terminal domain"/>
    <property type="match status" value="1"/>
</dbReference>
<evidence type="ECO:0000256" key="1">
    <source>
        <dbReference type="SAM" id="SignalP"/>
    </source>
</evidence>
<organism evidence="2 3">
    <name type="scientific">Paraburkholderia gardini</name>
    <dbReference type="NCBI Taxonomy" id="2823469"/>
    <lineage>
        <taxon>Bacteria</taxon>
        <taxon>Pseudomonadati</taxon>
        <taxon>Pseudomonadota</taxon>
        <taxon>Betaproteobacteria</taxon>
        <taxon>Burkholderiales</taxon>
        <taxon>Burkholderiaceae</taxon>
        <taxon>Paraburkholderia</taxon>
    </lineage>
</organism>
<feature type="signal peptide" evidence="1">
    <location>
        <begin position="1"/>
        <end position="24"/>
    </location>
</feature>
<name>A0ABN7QFL7_9BURK</name>
<dbReference type="EMBL" id="CAJQYY010000002">
    <property type="protein sequence ID" value="CAG4888383.1"/>
    <property type="molecule type" value="Genomic_DNA"/>
</dbReference>
<keyword evidence="3" id="KW-1185">Reference proteome</keyword>
<dbReference type="Proteomes" id="UP000789752">
    <property type="component" value="Unassembled WGS sequence"/>
</dbReference>
<proteinExistence type="predicted"/>
<sequence>MPRIGRRTFDYLVFTGALSLPLLAMFPGAGQGGAATSPAETPGAASRIVATAASMSSTPAAIDMEAAAAATVPRALGVVARPGLSYRTSWIGNTWGYANQRWVQIDVAAIAVTPEGDVFTNAPWDEGGGEIGHYRDGQLLGYGGESHSWGKSGGDAIAVNNDYVFVAQLVSSQGAKAAIEKNLPPEGVEWYGVSRRLRSDIRKGVPFEGQMNWAGSPNTFLRIATSPASEDQSIHGLAADATTLFVSNIAENRVEIFDARSMQPTGSFPVHEPGRLALAPDGSLWIIEGIRTDGSRRVVHYKRDGTPTGELTLPPDTVPVDLTLDARGRLFIADNGPRQQVLIFTAADAALAPDHKLPDQSVHGGSSMRLSATLGETGGIYAGRAGAVGPLRFNGLTGVGVDRAGNVYVSMNNWGPRGFDSGTGHNDGALIESYTPDGKRRFSLQGLLFVDGAQFAGGDPPSVYSGSKRFTLDLSRPPGQEWSYAGYTADRFHYPWDPLFHMRQGNRGMPLVRDVDGRRLLFTIDMTSECLRIYRFTSDSEIAIPSGMFSGSHIAGAWPPKQPPAGEWIWRDTAGKSRFAVRDFEQTAGAKNAPTLGGWWVDERGAVWEATESTGIRRFPLEGFDSTGNPVYHYASMQLWPMPSGFTRIDRLNYVAADDTLFVSGSTPERPYVSSNWNSAGSTLARYDHWTSGHPVLRYMIDLPDQGPPETQAINGFAVEGDYIFAAETMTGIVRVYERATGRDAGRLVPGPEVGATSGWIDVSMPVTAHRLASGEYLVFVEEDAHGKVMMYRVTPPPHPVAVSSLTAH</sequence>
<gene>
    <name evidence="2" type="ORF">R54767_00551</name>
</gene>
<evidence type="ECO:0000313" key="3">
    <source>
        <dbReference type="Proteomes" id="UP000789752"/>
    </source>
</evidence>
<feature type="chain" id="PRO_5046806477" description="NHL repeat-containing protein" evidence="1">
    <location>
        <begin position="25"/>
        <end position="809"/>
    </location>
</feature>
<dbReference type="RefSeq" id="WP_228974628.1">
    <property type="nucleotide sequence ID" value="NZ_CAJQYY010000002.1"/>
</dbReference>
<accession>A0ABN7QFL7</accession>
<keyword evidence="1" id="KW-0732">Signal</keyword>
<protein>
    <recommendedName>
        <fullName evidence="4">NHL repeat-containing protein</fullName>
    </recommendedName>
</protein>
<comment type="caution">
    <text evidence="2">The sequence shown here is derived from an EMBL/GenBank/DDBJ whole genome shotgun (WGS) entry which is preliminary data.</text>
</comment>
<evidence type="ECO:0008006" key="4">
    <source>
        <dbReference type="Google" id="ProtNLM"/>
    </source>
</evidence>
<dbReference type="SUPFAM" id="SSF75011">
    <property type="entry name" value="3-carboxy-cis,cis-mucoante lactonizing enzyme"/>
    <property type="match status" value="1"/>
</dbReference>